<dbReference type="PANTHER" id="PTHR11070:SF2">
    <property type="entry name" value="ATP-DEPENDENT DNA HELICASE SRS2"/>
    <property type="match status" value="1"/>
</dbReference>
<evidence type="ECO:0000256" key="13">
    <source>
        <dbReference type="SAM" id="MobiDB-lite"/>
    </source>
</evidence>
<dbReference type="FunFam" id="3.40.50.300:FF:001890">
    <property type="entry name" value="DNA helicase"/>
    <property type="match status" value="1"/>
</dbReference>
<evidence type="ECO:0000256" key="7">
    <source>
        <dbReference type="ARBA" id="ARBA00025289"/>
    </source>
</evidence>
<evidence type="ECO:0000256" key="3">
    <source>
        <dbReference type="ARBA" id="ARBA00022801"/>
    </source>
</evidence>
<feature type="compositionally biased region" description="Gly residues" evidence="13">
    <location>
        <begin position="771"/>
        <end position="782"/>
    </location>
</feature>
<evidence type="ECO:0000256" key="9">
    <source>
        <dbReference type="ARBA" id="ARBA00034808"/>
    </source>
</evidence>
<dbReference type="Gene3D" id="3.40.50.300">
    <property type="entry name" value="P-loop containing nucleotide triphosphate hydrolases"/>
    <property type="match status" value="3"/>
</dbReference>
<evidence type="ECO:0000256" key="11">
    <source>
        <dbReference type="ARBA" id="ARBA00048988"/>
    </source>
</evidence>
<keyword evidence="3 12" id="KW-0378">Hydrolase</keyword>
<comment type="function">
    <text evidence="7">Has both ATPase and helicase activities. Unwinds DNA duplexes with 3' to 5' polarity with respect to the bound strand and initiates unwinding most effectively when a single-stranded region is present. Involved in the post-incision events of nucleotide excision repair and methyl-directed mismatch repair.</text>
</comment>
<evidence type="ECO:0000256" key="4">
    <source>
        <dbReference type="ARBA" id="ARBA00022806"/>
    </source>
</evidence>
<dbReference type="InterPro" id="IPR027417">
    <property type="entry name" value="P-loop_NTPase"/>
</dbReference>
<reference evidence="16 17" key="1">
    <citation type="submission" date="2016-11" db="EMBL/GenBank/DDBJ databases">
        <title>Complete Genome Sequence of Bradyrhizobium sp. strain J5, an isolated from soybean nodule in Hokkaido.</title>
        <authorList>
            <person name="Kanehara K."/>
        </authorList>
    </citation>
    <scope>NUCLEOTIDE SEQUENCE [LARGE SCALE GENOMIC DNA]</scope>
    <source>
        <strain evidence="16 17">J5</strain>
    </source>
</reference>
<evidence type="ECO:0000259" key="15">
    <source>
        <dbReference type="PROSITE" id="PS51217"/>
    </source>
</evidence>
<evidence type="ECO:0000256" key="12">
    <source>
        <dbReference type="PROSITE-ProRule" id="PRU00560"/>
    </source>
</evidence>
<evidence type="ECO:0000313" key="17">
    <source>
        <dbReference type="Proteomes" id="UP000181962"/>
    </source>
</evidence>
<dbReference type="OrthoDB" id="9806690at2"/>
<evidence type="ECO:0000313" key="16">
    <source>
        <dbReference type="EMBL" id="APG09347.1"/>
    </source>
</evidence>
<protein>
    <recommendedName>
        <fullName evidence="9">DNA 3'-5' helicase</fullName>
        <ecNumber evidence="9">5.6.2.4</ecNumber>
    </recommendedName>
    <alternativeName>
        <fullName evidence="10">DNA 3'-5' helicase II</fullName>
    </alternativeName>
</protein>
<feature type="region of interest" description="Disordered" evidence="13">
    <location>
        <begin position="757"/>
        <end position="806"/>
    </location>
</feature>
<organism evidence="16 17">
    <name type="scientific">Bradyrhizobium japonicum</name>
    <dbReference type="NCBI Taxonomy" id="375"/>
    <lineage>
        <taxon>Bacteria</taxon>
        <taxon>Pseudomonadati</taxon>
        <taxon>Pseudomonadota</taxon>
        <taxon>Alphaproteobacteria</taxon>
        <taxon>Hyphomicrobiales</taxon>
        <taxon>Nitrobacteraceae</taxon>
        <taxon>Bradyrhizobium</taxon>
    </lineage>
</organism>
<gene>
    <name evidence="16" type="ORF">BKD09_13465</name>
</gene>
<evidence type="ECO:0000259" key="14">
    <source>
        <dbReference type="PROSITE" id="PS51198"/>
    </source>
</evidence>
<feature type="compositionally biased region" description="Low complexity" evidence="13">
    <location>
        <begin position="788"/>
        <end position="802"/>
    </location>
</feature>
<dbReference type="SUPFAM" id="SSF52540">
    <property type="entry name" value="P-loop containing nucleoside triphosphate hydrolases"/>
    <property type="match status" value="1"/>
</dbReference>
<dbReference type="GO" id="GO:0043138">
    <property type="term" value="F:3'-5' DNA helicase activity"/>
    <property type="evidence" value="ECO:0007669"/>
    <property type="project" value="UniProtKB-EC"/>
</dbReference>
<feature type="binding site" evidence="12">
    <location>
        <begin position="58"/>
        <end position="65"/>
    </location>
    <ligand>
        <name>ATP</name>
        <dbReference type="ChEBI" id="CHEBI:30616"/>
    </ligand>
</feature>
<dbReference type="PROSITE" id="PS51198">
    <property type="entry name" value="UVRD_HELICASE_ATP_BIND"/>
    <property type="match status" value="1"/>
</dbReference>
<dbReference type="GO" id="GO:0005524">
    <property type="term" value="F:ATP binding"/>
    <property type="evidence" value="ECO:0007669"/>
    <property type="project" value="UniProtKB-UniRule"/>
</dbReference>
<dbReference type="GO" id="GO:0033202">
    <property type="term" value="C:DNA helicase complex"/>
    <property type="evidence" value="ECO:0007669"/>
    <property type="project" value="TreeGrafter"/>
</dbReference>
<dbReference type="Pfam" id="PF00580">
    <property type="entry name" value="UvrD-helicase"/>
    <property type="match status" value="2"/>
</dbReference>
<feature type="domain" description="UvrD-like helicase C-terminal" evidence="15">
    <location>
        <begin position="379"/>
        <end position="646"/>
    </location>
</feature>
<keyword evidence="5 12" id="KW-0067">ATP-binding</keyword>
<name>A0A1L3F7T0_BRAJP</name>
<dbReference type="InterPro" id="IPR014017">
    <property type="entry name" value="DNA_helicase_UvrD-like_C"/>
</dbReference>
<feature type="domain" description="UvrD-like helicase ATP-binding" evidence="14">
    <location>
        <begin position="37"/>
        <end position="378"/>
    </location>
</feature>
<evidence type="ECO:0000256" key="10">
    <source>
        <dbReference type="ARBA" id="ARBA00034923"/>
    </source>
</evidence>
<evidence type="ECO:0000256" key="6">
    <source>
        <dbReference type="ARBA" id="ARBA00023235"/>
    </source>
</evidence>
<evidence type="ECO:0000256" key="1">
    <source>
        <dbReference type="ARBA" id="ARBA00009922"/>
    </source>
</evidence>
<evidence type="ECO:0000256" key="2">
    <source>
        <dbReference type="ARBA" id="ARBA00022741"/>
    </source>
</evidence>
<dbReference type="EC" id="5.6.2.4" evidence="9"/>
<feature type="region of interest" description="Disordered" evidence="13">
    <location>
        <begin position="274"/>
        <end position="303"/>
    </location>
</feature>
<proteinExistence type="inferred from homology"/>
<dbReference type="FunFam" id="1.10.486.10:FF:000003">
    <property type="entry name" value="ATP-dependent DNA helicase"/>
    <property type="match status" value="1"/>
</dbReference>
<accession>A0A1L3F7T0</accession>
<dbReference type="Proteomes" id="UP000181962">
    <property type="component" value="Chromosome"/>
</dbReference>
<dbReference type="PROSITE" id="PS51217">
    <property type="entry name" value="UVRD_HELICASE_CTER"/>
    <property type="match status" value="1"/>
</dbReference>
<sequence>MIRMTEPSKITSVPDHQPAAGGIAARARASVGPKYLSGLNPEQRDAVETLDGPVLVLAGAGTGKTRVLTTRIAHILSQGRARPAEILSVTFTNKAAREMKHRLGQMLGHAVEGMPWLGTFHSIGGRILRTHAELAQLKSNFTVLDTDDQVRLLKQLLQADNIDDKRWPARMLAGLIDGWKNRGLTPSQVPSGEAAVFANGKGGKLYASYQERLKILNAADFGDLLLEDIRIFREHPDILRQYQQRFKFILVDEYQDTNVAQYLWLRLLSQAPTSPSFTSPRVRGEVASQSDAGEGDSPQTELVETAPHPDALSASEARRDPASGAREQTPHVKNICCVGDDDQSIYGWRGAEVDNILRFDHDFPGAKVIRLERNYRSTGHILAAASHLIAHNEGRLGKTLRTEDHDGEKVTVTGSWDSEEEARGIGEEIEQIQRQGEKLNEIAILVRASYQMREFEDRFVTLGLPYRVIGGPRFYERAEIRDALAYLRVINSPADDLAFERIVNVPKRGLGDATVQMLHDHARKRRIPLFEAARAVVETDELKPKARGSLRDVVAQFDRWRAQREVTAHTDLAQIVLDESGYTEMWQKDRSADAAGRLENLKELVRSMEEFENLQGFLEHISLVMDRDGGAEEDAVSLMTLHSAKGLEFDNVFLPGWEEGLFPSQRTLDEQGRAGLEEERRLGHVGLTRARRRAKIYFATNRRIHGTWSTTIPSRFLDELPSANVEITESKGGSAWGGTGGYGASRFDDMEAFGSTYSTPGWQRAQANRNRGGGRSGGGQGGFEEQASSFSSSSGPDFGSFSSRRRGPMTIEGELVAKSTGTTSEFSLSDRVFHQKFGYGRVTKIDGNKLTIAFDKAGEKKVVDSFVQRA</sequence>
<dbReference type="GO" id="GO:0000725">
    <property type="term" value="P:recombinational repair"/>
    <property type="evidence" value="ECO:0007669"/>
    <property type="project" value="TreeGrafter"/>
</dbReference>
<dbReference type="GO" id="GO:0005829">
    <property type="term" value="C:cytosol"/>
    <property type="evidence" value="ECO:0007669"/>
    <property type="project" value="TreeGrafter"/>
</dbReference>
<feature type="compositionally biased region" description="Polar residues" evidence="13">
    <location>
        <begin position="287"/>
        <end position="302"/>
    </location>
</feature>
<dbReference type="GO" id="GO:0016887">
    <property type="term" value="F:ATP hydrolysis activity"/>
    <property type="evidence" value="ECO:0007669"/>
    <property type="project" value="RHEA"/>
</dbReference>
<evidence type="ECO:0000256" key="5">
    <source>
        <dbReference type="ARBA" id="ARBA00022840"/>
    </source>
</evidence>
<evidence type="ECO:0000256" key="8">
    <source>
        <dbReference type="ARBA" id="ARBA00034617"/>
    </source>
</evidence>
<dbReference type="Pfam" id="PF13361">
    <property type="entry name" value="UvrD_C"/>
    <property type="match status" value="1"/>
</dbReference>
<dbReference type="CDD" id="cd17932">
    <property type="entry name" value="DEXQc_UvrD"/>
    <property type="match status" value="1"/>
</dbReference>
<dbReference type="RefSeq" id="WP_071910453.1">
    <property type="nucleotide sequence ID" value="NZ_CP017637.1"/>
</dbReference>
<dbReference type="EMBL" id="CP017637">
    <property type="protein sequence ID" value="APG09347.1"/>
    <property type="molecule type" value="Genomic_DNA"/>
</dbReference>
<keyword evidence="4 12" id="KW-0347">Helicase</keyword>
<comment type="catalytic activity">
    <reaction evidence="8">
        <text>Couples ATP hydrolysis with the unwinding of duplex DNA by translocating in the 3'-5' direction.</text>
        <dbReference type="EC" id="5.6.2.4"/>
    </reaction>
</comment>
<dbReference type="PANTHER" id="PTHR11070">
    <property type="entry name" value="UVRD / RECB / PCRA DNA HELICASE FAMILY MEMBER"/>
    <property type="match status" value="1"/>
</dbReference>
<dbReference type="InterPro" id="IPR014016">
    <property type="entry name" value="UvrD-like_ATP-bd"/>
</dbReference>
<feature type="region of interest" description="Disordered" evidence="13">
    <location>
        <begin position="1"/>
        <end position="24"/>
    </location>
</feature>
<keyword evidence="6" id="KW-0413">Isomerase</keyword>
<dbReference type="GO" id="GO:0003677">
    <property type="term" value="F:DNA binding"/>
    <property type="evidence" value="ECO:0007669"/>
    <property type="project" value="InterPro"/>
</dbReference>
<keyword evidence="2 12" id="KW-0547">Nucleotide-binding</keyword>
<dbReference type="Gene3D" id="1.10.486.10">
    <property type="entry name" value="PCRA, domain 4"/>
    <property type="match status" value="1"/>
</dbReference>
<dbReference type="InterPro" id="IPR000212">
    <property type="entry name" value="DNA_helicase_UvrD/REP"/>
</dbReference>
<comment type="similarity">
    <text evidence="1">Belongs to the helicase family. UvrD subfamily.</text>
</comment>
<comment type="catalytic activity">
    <reaction evidence="11">
        <text>ATP + H2O = ADP + phosphate + H(+)</text>
        <dbReference type="Rhea" id="RHEA:13065"/>
        <dbReference type="ChEBI" id="CHEBI:15377"/>
        <dbReference type="ChEBI" id="CHEBI:15378"/>
        <dbReference type="ChEBI" id="CHEBI:30616"/>
        <dbReference type="ChEBI" id="CHEBI:43474"/>
        <dbReference type="ChEBI" id="CHEBI:456216"/>
        <dbReference type="EC" id="5.6.2.4"/>
    </reaction>
</comment>
<dbReference type="AlphaFoldDB" id="A0A1L3F7T0"/>